<dbReference type="Pfam" id="PF00753">
    <property type="entry name" value="Lactamase_B"/>
    <property type="match status" value="1"/>
</dbReference>
<evidence type="ECO:0000256" key="10">
    <source>
        <dbReference type="ARBA" id="ARBA00022801"/>
    </source>
</evidence>
<evidence type="ECO:0000256" key="8">
    <source>
        <dbReference type="ARBA" id="ARBA00022729"/>
    </source>
</evidence>
<dbReference type="InterPro" id="IPR050855">
    <property type="entry name" value="NDM-1-like"/>
</dbReference>
<dbReference type="NCBIfam" id="NF033088">
    <property type="entry name" value="bla_subclass_B1"/>
    <property type="match status" value="1"/>
</dbReference>
<evidence type="ECO:0000256" key="9">
    <source>
        <dbReference type="ARBA" id="ARBA00022764"/>
    </source>
</evidence>
<dbReference type="InterPro" id="IPR001279">
    <property type="entry name" value="Metallo-B-lactamas"/>
</dbReference>
<evidence type="ECO:0000256" key="7">
    <source>
        <dbReference type="ARBA" id="ARBA00022723"/>
    </source>
</evidence>
<dbReference type="EMBL" id="MQVX01000001">
    <property type="protein sequence ID" value="PQJ14360.1"/>
    <property type="molecule type" value="Genomic_DNA"/>
</dbReference>
<evidence type="ECO:0000256" key="3">
    <source>
        <dbReference type="ARBA" id="ARBA00004418"/>
    </source>
</evidence>
<keyword evidence="15" id="KW-1185">Reference proteome</keyword>
<keyword evidence="11" id="KW-0862">Zinc</keyword>
<dbReference type="OrthoDB" id="9769598at2"/>
<keyword evidence="10" id="KW-0378">Hydrolase</keyword>
<dbReference type="InterPro" id="IPR036866">
    <property type="entry name" value="RibonucZ/Hydroxyglut_hydro"/>
</dbReference>
<evidence type="ECO:0000313" key="15">
    <source>
        <dbReference type="Proteomes" id="UP000239366"/>
    </source>
</evidence>
<keyword evidence="9" id="KW-0574">Periplasm</keyword>
<proteinExistence type="inferred from homology"/>
<dbReference type="Proteomes" id="UP000239366">
    <property type="component" value="Unassembled WGS sequence"/>
</dbReference>
<evidence type="ECO:0000259" key="13">
    <source>
        <dbReference type="SMART" id="SM00849"/>
    </source>
</evidence>
<evidence type="ECO:0000256" key="2">
    <source>
        <dbReference type="ARBA" id="ARBA00001947"/>
    </source>
</evidence>
<sequence length="245" mass="26966">MKRWGVLLVLSFLLMGMTCRKLPHPKVYSTDQLEIIQLRQGLYLHISQIALSNGSTFPCNGLIYTDQGEAVIFDSPASDAGTAELLSWIEAQQLKLKAVVPNHFHEDCVQGLPQMIEKGALVYLNIRTYVELDEPKDNSPYRVFDSIQELKIGRKTIVNRYFGPAHTSDNIVSYLPAEKVLFGGCQVKAMGAGRGNVADANTALWPMQARAIKEAYPEAELIVPGHGGIGGSGLLDFTAELFSEK</sequence>
<evidence type="ECO:0000256" key="1">
    <source>
        <dbReference type="ARBA" id="ARBA00001526"/>
    </source>
</evidence>
<dbReference type="PANTHER" id="PTHR42951:SF4">
    <property type="entry name" value="ACYL-COENZYME A THIOESTERASE MBLAC2"/>
    <property type="match status" value="1"/>
</dbReference>
<evidence type="ECO:0000313" key="14">
    <source>
        <dbReference type="EMBL" id="PQJ14360.1"/>
    </source>
</evidence>
<comment type="caution">
    <text evidence="14">The sequence shown here is derived from an EMBL/GenBank/DDBJ whole genome shotgun (WGS) entry which is preliminary data.</text>
</comment>
<evidence type="ECO:0000256" key="4">
    <source>
        <dbReference type="ARBA" id="ARBA00005250"/>
    </source>
</evidence>
<dbReference type="PANTHER" id="PTHR42951">
    <property type="entry name" value="METALLO-BETA-LACTAMASE DOMAIN-CONTAINING"/>
    <property type="match status" value="1"/>
</dbReference>
<keyword evidence="7" id="KW-0479">Metal-binding</keyword>
<feature type="domain" description="Metallo-beta-lactamase" evidence="13">
    <location>
        <begin position="58"/>
        <end position="226"/>
    </location>
</feature>
<comment type="similarity">
    <text evidence="4">Belongs to the metallo-beta-lactamase superfamily. Class-B beta-lactamase family.</text>
</comment>
<dbReference type="InterPro" id="IPR058199">
    <property type="entry name" value="BlaB//VIM/IMP-1"/>
</dbReference>
<dbReference type="SMART" id="SM00849">
    <property type="entry name" value="Lactamase_B"/>
    <property type="match status" value="1"/>
</dbReference>
<dbReference type="SUPFAM" id="SSF56281">
    <property type="entry name" value="Metallo-hydrolase/oxidoreductase"/>
    <property type="match status" value="1"/>
</dbReference>
<comment type="subcellular location">
    <subcellularLocation>
        <location evidence="3">Periplasm</location>
    </subcellularLocation>
</comment>
<evidence type="ECO:0000256" key="6">
    <source>
        <dbReference type="ARBA" id="ARBA00012865"/>
    </source>
</evidence>
<dbReference type="RefSeq" id="WP_104999988.1">
    <property type="nucleotide sequence ID" value="NZ_MQVX01000001.1"/>
</dbReference>
<gene>
    <name evidence="14" type="ORF">BST99_00100</name>
</gene>
<evidence type="ECO:0000256" key="12">
    <source>
        <dbReference type="ARBA" id="ARBA00023251"/>
    </source>
</evidence>
<dbReference type="GO" id="GO:0017001">
    <property type="term" value="P:antibiotic catabolic process"/>
    <property type="evidence" value="ECO:0007669"/>
    <property type="project" value="UniProtKB-ARBA"/>
</dbReference>
<dbReference type="EC" id="3.5.2.6" evidence="6"/>
<comment type="cofactor">
    <cofactor evidence="2">
        <name>Zn(2+)</name>
        <dbReference type="ChEBI" id="CHEBI:29105"/>
    </cofactor>
</comment>
<name>A0A2S7T368_9FLAO</name>
<organism evidence="14 15">
    <name type="scientific">Aureicoccus marinus</name>
    <dbReference type="NCBI Taxonomy" id="754435"/>
    <lineage>
        <taxon>Bacteria</taxon>
        <taxon>Pseudomonadati</taxon>
        <taxon>Bacteroidota</taxon>
        <taxon>Flavobacteriia</taxon>
        <taxon>Flavobacteriales</taxon>
        <taxon>Flavobacteriaceae</taxon>
        <taxon>Aureicoccus</taxon>
    </lineage>
</organism>
<comment type="catalytic activity">
    <reaction evidence="1">
        <text>a beta-lactam + H2O = a substituted beta-amino acid</text>
        <dbReference type="Rhea" id="RHEA:20401"/>
        <dbReference type="ChEBI" id="CHEBI:15377"/>
        <dbReference type="ChEBI" id="CHEBI:35627"/>
        <dbReference type="ChEBI" id="CHEBI:140347"/>
        <dbReference type="EC" id="3.5.2.6"/>
    </reaction>
</comment>
<evidence type="ECO:0000256" key="5">
    <source>
        <dbReference type="ARBA" id="ARBA00011245"/>
    </source>
</evidence>
<keyword evidence="8" id="KW-0732">Signal</keyword>
<keyword evidence="12" id="KW-0046">Antibiotic resistance</keyword>
<accession>A0A2S7T368</accession>
<protein>
    <recommendedName>
        <fullName evidence="6">beta-lactamase</fullName>
        <ecNumber evidence="6">3.5.2.6</ecNumber>
    </recommendedName>
</protein>
<comment type="subunit">
    <text evidence="5">Monomer.</text>
</comment>
<dbReference type="AlphaFoldDB" id="A0A2S7T368"/>
<evidence type="ECO:0000256" key="11">
    <source>
        <dbReference type="ARBA" id="ARBA00022833"/>
    </source>
</evidence>
<dbReference type="Gene3D" id="3.60.15.10">
    <property type="entry name" value="Ribonuclease Z/Hydroxyacylglutathione hydrolase-like"/>
    <property type="match status" value="1"/>
</dbReference>
<reference evidence="15" key="1">
    <citation type="submission" date="2016-11" db="EMBL/GenBank/DDBJ databases">
        <title>Trade-off between light-utilization and light-protection in marine flavobacteria.</title>
        <authorList>
            <person name="Kumagai Y."/>
            <person name="Yoshizawa S."/>
            <person name="Kogure K."/>
        </authorList>
    </citation>
    <scope>NUCLEOTIDE SEQUENCE [LARGE SCALE GENOMIC DNA]</scope>
    <source>
        <strain evidence="15">SG-18</strain>
    </source>
</reference>